<dbReference type="Gene3D" id="1.10.10.10">
    <property type="entry name" value="Winged helix-like DNA-binding domain superfamily/Winged helix DNA-binding domain"/>
    <property type="match status" value="1"/>
</dbReference>
<evidence type="ECO:0000256" key="3">
    <source>
        <dbReference type="ARBA" id="ARBA00023125"/>
    </source>
</evidence>
<dbReference type="GO" id="GO:0043565">
    <property type="term" value="F:sequence-specific DNA binding"/>
    <property type="evidence" value="ECO:0007669"/>
    <property type="project" value="TreeGrafter"/>
</dbReference>
<dbReference type="SUPFAM" id="SSF46785">
    <property type="entry name" value="Winged helix' DNA-binding domain"/>
    <property type="match status" value="1"/>
</dbReference>
<dbReference type="EMBL" id="MDGM01000003">
    <property type="protein sequence ID" value="PIB26691.1"/>
    <property type="molecule type" value="Genomic_DNA"/>
</dbReference>
<evidence type="ECO:0000256" key="4">
    <source>
        <dbReference type="ARBA" id="ARBA00023163"/>
    </source>
</evidence>
<dbReference type="AlphaFoldDB" id="A0A2G5KAY8"/>
<keyword evidence="3" id="KW-0238">DNA-binding</keyword>
<evidence type="ECO:0000259" key="5">
    <source>
        <dbReference type="PROSITE" id="PS50931"/>
    </source>
</evidence>
<evidence type="ECO:0000256" key="2">
    <source>
        <dbReference type="ARBA" id="ARBA00023015"/>
    </source>
</evidence>
<keyword evidence="7" id="KW-1185">Reference proteome</keyword>
<keyword evidence="4" id="KW-0804">Transcription</keyword>
<dbReference type="InterPro" id="IPR036390">
    <property type="entry name" value="WH_DNA-bd_sf"/>
</dbReference>
<dbReference type="CDD" id="cd05466">
    <property type="entry name" value="PBP2_LTTR_substrate"/>
    <property type="match status" value="1"/>
</dbReference>
<gene>
    <name evidence="6" type="ORF">BFP76_11510</name>
</gene>
<reference evidence="6 7" key="1">
    <citation type="submission" date="2016-08" db="EMBL/GenBank/DDBJ databases">
        <title>Draft genome of Amylibacter sp. strain 4G11.</title>
        <authorList>
            <person name="Wong S.-K."/>
            <person name="Hamasaki K."/>
            <person name="Yoshizawa S."/>
        </authorList>
    </citation>
    <scope>NUCLEOTIDE SEQUENCE [LARGE SCALE GENOMIC DNA]</scope>
    <source>
        <strain evidence="6 7">4G11</strain>
    </source>
</reference>
<dbReference type="SUPFAM" id="SSF53850">
    <property type="entry name" value="Periplasmic binding protein-like II"/>
    <property type="match status" value="1"/>
</dbReference>
<organism evidence="6 7">
    <name type="scientific">Paramylibacter kogurei</name>
    <dbReference type="NCBI Taxonomy" id="1889778"/>
    <lineage>
        <taxon>Bacteria</taxon>
        <taxon>Pseudomonadati</taxon>
        <taxon>Pseudomonadota</taxon>
        <taxon>Alphaproteobacteria</taxon>
        <taxon>Rhodobacterales</taxon>
        <taxon>Paracoccaceae</taxon>
        <taxon>Paramylibacter</taxon>
    </lineage>
</organism>
<dbReference type="InterPro" id="IPR005119">
    <property type="entry name" value="LysR_subst-bd"/>
</dbReference>
<evidence type="ECO:0000256" key="1">
    <source>
        <dbReference type="ARBA" id="ARBA00009437"/>
    </source>
</evidence>
<dbReference type="PANTHER" id="PTHR30537:SF3">
    <property type="entry name" value="TRANSCRIPTIONAL REGULATORY PROTEIN"/>
    <property type="match status" value="1"/>
</dbReference>
<dbReference type="Gene3D" id="3.40.190.290">
    <property type="match status" value="1"/>
</dbReference>
<dbReference type="PANTHER" id="PTHR30537">
    <property type="entry name" value="HTH-TYPE TRANSCRIPTIONAL REGULATOR"/>
    <property type="match status" value="1"/>
</dbReference>
<dbReference type="InterPro" id="IPR036388">
    <property type="entry name" value="WH-like_DNA-bd_sf"/>
</dbReference>
<dbReference type="InterPro" id="IPR058163">
    <property type="entry name" value="LysR-type_TF_proteobact-type"/>
</dbReference>
<evidence type="ECO:0000313" key="6">
    <source>
        <dbReference type="EMBL" id="PIB26691.1"/>
    </source>
</evidence>
<dbReference type="GO" id="GO:0006351">
    <property type="term" value="P:DNA-templated transcription"/>
    <property type="evidence" value="ECO:0007669"/>
    <property type="project" value="TreeGrafter"/>
</dbReference>
<evidence type="ECO:0000313" key="7">
    <source>
        <dbReference type="Proteomes" id="UP000231516"/>
    </source>
</evidence>
<comment type="caution">
    <text evidence="6">The sequence shown here is derived from an EMBL/GenBank/DDBJ whole genome shotgun (WGS) entry which is preliminary data.</text>
</comment>
<comment type="similarity">
    <text evidence="1">Belongs to the LysR transcriptional regulatory family.</text>
</comment>
<protein>
    <submittedName>
        <fullName evidence="6">LysR family transcriptional regulator</fullName>
    </submittedName>
</protein>
<dbReference type="OrthoDB" id="9787460at2"/>
<dbReference type="Pfam" id="PF03466">
    <property type="entry name" value="LysR_substrate"/>
    <property type="match status" value="1"/>
</dbReference>
<proteinExistence type="inferred from homology"/>
<accession>A0A2G5KAY8</accession>
<dbReference type="Pfam" id="PF00126">
    <property type="entry name" value="HTH_1"/>
    <property type="match status" value="1"/>
</dbReference>
<dbReference type="GO" id="GO:0003700">
    <property type="term" value="F:DNA-binding transcription factor activity"/>
    <property type="evidence" value="ECO:0007669"/>
    <property type="project" value="InterPro"/>
</dbReference>
<dbReference type="PROSITE" id="PS50931">
    <property type="entry name" value="HTH_LYSR"/>
    <property type="match status" value="1"/>
</dbReference>
<name>A0A2G5KAY8_9RHOB</name>
<feature type="domain" description="HTH lysR-type" evidence="5">
    <location>
        <begin position="1"/>
        <end position="59"/>
    </location>
</feature>
<sequence length="299" mass="33774">MRNWDDYRVFLEVARTGSLSAASVILKMDPATVGRRVQRLEHSLGVGLFTKMPRGYVLTSAGQDLQKHIEQIESHERIARGVVQDTDETLTGTVRIGATDGLSNFVLPQVCTVITKTYPALNIQILTLPPVFNLTKREADMAIMVTPPKMGRLLSEKITDYHLHLAAHRDYLQTHGAITDVKELKNHHTVGYIPDLVFDSSVDYHSEIFPERAPNLSSNSVAVQMQLVRQGGGISVIHDFVLPFFQDFERFLVDQISLTRSFYMVRLRDDQSNDRLNRIATLLMDGIRSEVERLESSIL</sequence>
<dbReference type="InterPro" id="IPR000847">
    <property type="entry name" value="LysR_HTH_N"/>
</dbReference>
<dbReference type="Proteomes" id="UP000231516">
    <property type="component" value="Unassembled WGS sequence"/>
</dbReference>
<keyword evidence="2" id="KW-0805">Transcription regulation</keyword>
<dbReference type="RefSeq" id="WP_099591518.1">
    <property type="nucleotide sequence ID" value="NZ_MDGM01000003.1"/>
</dbReference>